<reference evidence="2 3" key="1">
    <citation type="submission" date="2020-08" db="EMBL/GenBank/DDBJ databases">
        <title>Genomic Encyclopedia of Type Strains, Phase III (KMG-III): the genomes of soil and plant-associated and newly described type strains.</title>
        <authorList>
            <person name="Whitman W."/>
        </authorList>
    </citation>
    <scope>NUCLEOTIDE SEQUENCE [LARGE SCALE GENOMIC DNA]</scope>
    <source>
        <strain evidence="2 3">CECT 8803</strain>
    </source>
</reference>
<keyword evidence="1" id="KW-1133">Transmembrane helix</keyword>
<evidence type="ECO:0000313" key="3">
    <source>
        <dbReference type="Proteomes" id="UP000581135"/>
    </source>
</evidence>
<accession>A0A839SVK3</accession>
<feature type="transmembrane region" description="Helical" evidence="1">
    <location>
        <begin position="12"/>
        <end position="29"/>
    </location>
</feature>
<dbReference type="Proteomes" id="UP000581135">
    <property type="component" value="Unassembled WGS sequence"/>
</dbReference>
<evidence type="ECO:0000313" key="2">
    <source>
        <dbReference type="EMBL" id="MBB3065005.1"/>
    </source>
</evidence>
<dbReference type="AlphaFoldDB" id="A0A839SVK3"/>
<evidence type="ECO:0000256" key="1">
    <source>
        <dbReference type="SAM" id="Phobius"/>
    </source>
</evidence>
<keyword evidence="3" id="KW-1185">Reference proteome</keyword>
<keyword evidence="1" id="KW-0812">Transmembrane</keyword>
<protein>
    <submittedName>
        <fullName evidence="2">Uncharacterized protein</fullName>
    </submittedName>
</protein>
<comment type="caution">
    <text evidence="2">The sequence shown here is derived from an EMBL/GenBank/DDBJ whole genome shotgun (WGS) entry which is preliminary data.</text>
</comment>
<gene>
    <name evidence="2" type="ORF">FHR98_001284</name>
</gene>
<name>A0A839SVK3_9PROT</name>
<keyword evidence="1" id="KW-0472">Membrane</keyword>
<sequence>MNLPNHRKNLLKWTIVSLALFSVALAFALR</sequence>
<proteinExistence type="predicted"/>
<organism evidence="2 3">
    <name type="scientific">Limibacillus halophilus</name>
    <dbReference type="NCBI Taxonomy" id="1579333"/>
    <lineage>
        <taxon>Bacteria</taxon>
        <taxon>Pseudomonadati</taxon>
        <taxon>Pseudomonadota</taxon>
        <taxon>Alphaproteobacteria</taxon>
        <taxon>Rhodospirillales</taxon>
        <taxon>Rhodovibrionaceae</taxon>
        <taxon>Limibacillus</taxon>
    </lineage>
</organism>
<dbReference type="EMBL" id="JACHXA010000003">
    <property type="protein sequence ID" value="MBB3065005.1"/>
    <property type="molecule type" value="Genomic_DNA"/>
</dbReference>